<dbReference type="GO" id="GO:0003677">
    <property type="term" value="F:DNA binding"/>
    <property type="evidence" value="ECO:0007669"/>
    <property type="project" value="InterPro"/>
</dbReference>
<dbReference type="Pfam" id="PF00239">
    <property type="entry name" value="Resolvase"/>
    <property type="match status" value="1"/>
</dbReference>
<protein>
    <submittedName>
        <fullName evidence="2">Resolvase, N terminal domain</fullName>
    </submittedName>
</protein>
<evidence type="ECO:0000259" key="1">
    <source>
        <dbReference type="PROSITE" id="PS51736"/>
    </source>
</evidence>
<gene>
    <name evidence="2" type="ORF">SAMN04487966_109139</name>
</gene>
<dbReference type="RefSeq" id="WP_143109489.1">
    <property type="nucleotide sequence ID" value="NZ_FPCG01000009.1"/>
</dbReference>
<dbReference type="Proteomes" id="UP000198881">
    <property type="component" value="Unassembled WGS sequence"/>
</dbReference>
<dbReference type="Gene3D" id="3.40.50.1390">
    <property type="entry name" value="Resolvase, N-terminal catalytic domain"/>
    <property type="match status" value="1"/>
</dbReference>
<reference evidence="2 3" key="1">
    <citation type="submission" date="2016-10" db="EMBL/GenBank/DDBJ databases">
        <authorList>
            <person name="de Groot N.N."/>
        </authorList>
    </citation>
    <scope>NUCLEOTIDE SEQUENCE [LARGE SCALE GENOMIC DNA]</scope>
    <source>
        <strain evidence="2 3">CGMCC 1.7054</strain>
    </source>
</reference>
<evidence type="ECO:0000313" key="3">
    <source>
        <dbReference type="Proteomes" id="UP000198881"/>
    </source>
</evidence>
<organism evidence="2 3">
    <name type="scientific">Micrococcus terreus</name>
    <dbReference type="NCBI Taxonomy" id="574650"/>
    <lineage>
        <taxon>Bacteria</taxon>
        <taxon>Bacillati</taxon>
        <taxon>Actinomycetota</taxon>
        <taxon>Actinomycetes</taxon>
        <taxon>Micrococcales</taxon>
        <taxon>Micrococcaceae</taxon>
        <taxon>Micrococcus</taxon>
    </lineage>
</organism>
<sequence length="64" mass="7061">MTGQIVGYVRVSAADQNPQRQHEALGECSRIFSDTMSGRSRAKRNGLAELIAYVRDGDTGLLHR</sequence>
<accession>A0A1I7MQD8</accession>
<dbReference type="PROSITE" id="PS51736">
    <property type="entry name" value="RECOMBINASES_3"/>
    <property type="match status" value="1"/>
</dbReference>
<evidence type="ECO:0000313" key="2">
    <source>
        <dbReference type="EMBL" id="SFV24111.1"/>
    </source>
</evidence>
<dbReference type="InterPro" id="IPR036162">
    <property type="entry name" value="Resolvase-like_N_sf"/>
</dbReference>
<dbReference type="SUPFAM" id="SSF53041">
    <property type="entry name" value="Resolvase-like"/>
    <property type="match status" value="1"/>
</dbReference>
<name>A0A1I7MQD8_9MICC</name>
<dbReference type="STRING" id="574650.SAMN04487966_109139"/>
<dbReference type="OrthoDB" id="128993at2"/>
<dbReference type="AlphaFoldDB" id="A0A1I7MQD8"/>
<dbReference type="GO" id="GO:0000150">
    <property type="term" value="F:DNA strand exchange activity"/>
    <property type="evidence" value="ECO:0007669"/>
    <property type="project" value="InterPro"/>
</dbReference>
<dbReference type="EMBL" id="FPCG01000009">
    <property type="protein sequence ID" value="SFV24111.1"/>
    <property type="molecule type" value="Genomic_DNA"/>
</dbReference>
<keyword evidence="3" id="KW-1185">Reference proteome</keyword>
<dbReference type="InterPro" id="IPR006119">
    <property type="entry name" value="Resolv_N"/>
</dbReference>
<feature type="domain" description="Resolvase/invertase-type recombinase catalytic" evidence="1">
    <location>
        <begin position="4"/>
        <end position="64"/>
    </location>
</feature>
<proteinExistence type="predicted"/>